<keyword evidence="4 6" id="KW-1133">Transmembrane helix</keyword>
<dbReference type="AlphaFoldDB" id="A0A1I4JFP0"/>
<evidence type="ECO:0000256" key="5">
    <source>
        <dbReference type="ARBA" id="ARBA00023136"/>
    </source>
</evidence>
<evidence type="ECO:0000256" key="3">
    <source>
        <dbReference type="ARBA" id="ARBA00022692"/>
    </source>
</evidence>
<dbReference type="GO" id="GO:0055085">
    <property type="term" value="P:transmembrane transport"/>
    <property type="evidence" value="ECO:0007669"/>
    <property type="project" value="TreeGrafter"/>
</dbReference>
<accession>A0A1I4JFP0</accession>
<feature type="transmembrane region" description="Helical" evidence="6">
    <location>
        <begin position="61"/>
        <end position="83"/>
    </location>
</feature>
<feature type="transmembrane region" description="Helical" evidence="6">
    <location>
        <begin position="303"/>
        <end position="324"/>
    </location>
</feature>
<comment type="subcellular location">
    <subcellularLocation>
        <location evidence="1">Membrane</location>
        <topology evidence="1">Multi-pass membrane protein</topology>
    </subcellularLocation>
</comment>
<evidence type="ECO:0000256" key="4">
    <source>
        <dbReference type="ARBA" id="ARBA00022989"/>
    </source>
</evidence>
<proteinExistence type="inferred from homology"/>
<dbReference type="EMBL" id="FOTY01000003">
    <property type="protein sequence ID" value="SFL64946.1"/>
    <property type="molecule type" value="Genomic_DNA"/>
</dbReference>
<evidence type="ECO:0000313" key="8">
    <source>
        <dbReference type="Proteomes" id="UP000199668"/>
    </source>
</evidence>
<keyword evidence="8" id="KW-1185">Reference proteome</keyword>
<dbReference type="STRING" id="266892.SAMN04488054_103117"/>
<evidence type="ECO:0000313" key="7">
    <source>
        <dbReference type="EMBL" id="SFL64946.1"/>
    </source>
</evidence>
<dbReference type="PANTHER" id="PTHR21716">
    <property type="entry name" value="TRANSMEMBRANE PROTEIN"/>
    <property type="match status" value="1"/>
</dbReference>
<feature type="transmembrane region" description="Helical" evidence="6">
    <location>
        <begin position="95"/>
        <end position="115"/>
    </location>
</feature>
<dbReference type="PANTHER" id="PTHR21716:SF15">
    <property type="entry name" value="TRANSPORT PROTEIN YRRI-RELATED"/>
    <property type="match status" value="1"/>
</dbReference>
<evidence type="ECO:0000256" key="6">
    <source>
        <dbReference type="SAM" id="Phobius"/>
    </source>
</evidence>
<dbReference type="Pfam" id="PF01594">
    <property type="entry name" value="AI-2E_transport"/>
    <property type="match status" value="1"/>
</dbReference>
<keyword evidence="5 6" id="KW-0472">Membrane</keyword>
<name>A0A1I4JFP0_9BACI</name>
<dbReference type="OrthoDB" id="9793390at2"/>
<dbReference type="GO" id="GO:0016020">
    <property type="term" value="C:membrane"/>
    <property type="evidence" value="ECO:0007669"/>
    <property type="project" value="UniProtKB-SubCell"/>
</dbReference>
<feature type="transmembrane region" description="Helical" evidence="6">
    <location>
        <begin position="243"/>
        <end position="260"/>
    </location>
</feature>
<comment type="similarity">
    <text evidence="2">Belongs to the autoinducer-2 exporter (AI-2E) (TC 2.A.86) family.</text>
</comment>
<dbReference type="InterPro" id="IPR002549">
    <property type="entry name" value="AI-2E-like"/>
</dbReference>
<gene>
    <name evidence="7" type="ORF">SAMN04488054_103117</name>
</gene>
<evidence type="ECO:0000256" key="1">
    <source>
        <dbReference type="ARBA" id="ARBA00004141"/>
    </source>
</evidence>
<keyword evidence="3 6" id="KW-0812">Transmembrane</keyword>
<protein>
    <submittedName>
        <fullName evidence="7">Predicted PurR-regulated permease PerM</fullName>
    </submittedName>
</protein>
<reference evidence="7 8" key="1">
    <citation type="submission" date="2016-10" db="EMBL/GenBank/DDBJ databases">
        <authorList>
            <person name="de Groot N.N."/>
        </authorList>
    </citation>
    <scope>NUCLEOTIDE SEQUENCE [LARGE SCALE GENOMIC DNA]</scope>
    <source>
        <strain evidence="7 8">CGMCC 1.6134</strain>
    </source>
</reference>
<organism evidence="7 8">
    <name type="scientific">Salibacterium qingdaonense</name>
    <dbReference type="NCBI Taxonomy" id="266892"/>
    <lineage>
        <taxon>Bacteria</taxon>
        <taxon>Bacillati</taxon>
        <taxon>Bacillota</taxon>
        <taxon>Bacilli</taxon>
        <taxon>Bacillales</taxon>
        <taxon>Bacillaceae</taxon>
    </lineage>
</organism>
<feature type="transmembrane region" description="Helical" evidence="6">
    <location>
        <begin position="266"/>
        <end position="291"/>
    </location>
</feature>
<evidence type="ECO:0000256" key="2">
    <source>
        <dbReference type="ARBA" id="ARBA00009773"/>
    </source>
</evidence>
<feature type="transmembrane region" description="Helical" evidence="6">
    <location>
        <begin position="35"/>
        <end position="55"/>
    </location>
</feature>
<feature type="transmembrane region" description="Helical" evidence="6">
    <location>
        <begin position="184"/>
        <end position="202"/>
    </location>
</feature>
<sequence>MLPAFIKRVFLFHPNQKGVEPFMKPERKGIWTQRLVIITLIFVLLYFVYLLHPVWMPVLGMAGRVLFPFLTAAVIAYLLHPLIDALQSWRVPRPLAILAVYIFFFGGGSWLIWYYSPVVVQELQRFIQSLPFYMDQTYEWITRFHRRVDMLPSGIHDHIEISFQETEKRAAETLRGLAGHWKDLLDAAVTLILLPFLVFYLLKDYRAFQKLVKRFTPRKWQDEAHLLAVSIDEALGSYIRGQFIVAGTVGLLSTFALFWMDIPSALILGLFIGLTDIIPYFGPILGAVPAIIAAGTVSMNKAVLTGAVLFVIQQVEGNLLSPYIVGRNVHIHPLMIVFALLLGLEAAGVIGLLLAVPLFVVVHHVIRTFHFHKNGRKNED</sequence>
<dbReference type="Proteomes" id="UP000199668">
    <property type="component" value="Unassembled WGS sequence"/>
</dbReference>
<feature type="transmembrane region" description="Helical" evidence="6">
    <location>
        <begin position="336"/>
        <end position="366"/>
    </location>
</feature>